<dbReference type="AlphaFoldDB" id="A0A2M4D1W2"/>
<protein>
    <submittedName>
        <fullName evidence="2">Putative secreted protein</fullName>
    </submittedName>
</protein>
<evidence type="ECO:0000313" key="2">
    <source>
        <dbReference type="EMBL" id="MBW71481.1"/>
    </source>
</evidence>
<organism evidence="2">
    <name type="scientific">Anopheles darlingi</name>
    <name type="common">Mosquito</name>
    <dbReference type="NCBI Taxonomy" id="43151"/>
    <lineage>
        <taxon>Eukaryota</taxon>
        <taxon>Metazoa</taxon>
        <taxon>Ecdysozoa</taxon>
        <taxon>Arthropoda</taxon>
        <taxon>Hexapoda</taxon>
        <taxon>Insecta</taxon>
        <taxon>Pterygota</taxon>
        <taxon>Neoptera</taxon>
        <taxon>Endopterygota</taxon>
        <taxon>Diptera</taxon>
        <taxon>Nematocera</taxon>
        <taxon>Culicoidea</taxon>
        <taxon>Culicidae</taxon>
        <taxon>Anophelinae</taxon>
        <taxon>Anopheles</taxon>
    </lineage>
</organism>
<feature type="signal peptide" evidence="1">
    <location>
        <begin position="1"/>
        <end position="17"/>
    </location>
</feature>
<evidence type="ECO:0000256" key="1">
    <source>
        <dbReference type="SAM" id="SignalP"/>
    </source>
</evidence>
<accession>A0A2M4D1W2</accession>
<reference evidence="2" key="1">
    <citation type="submission" date="2018-01" db="EMBL/GenBank/DDBJ databases">
        <title>An insight into the sialome of Amazonian anophelines.</title>
        <authorList>
            <person name="Ribeiro J.M."/>
            <person name="Scarpassa V."/>
            <person name="Calvo E."/>
        </authorList>
    </citation>
    <scope>NUCLEOTIDE SEQUENCE</scope>
</reference>
<dbReference type="EMBL" id="GGFL01007303">
    <property type="protein sequence ID" value="MBW71481.1"/>
    <property type="molecule type" value="Transcribed_RNA"/>
</dbReference>
<keyword evidence="1" id="KW-0732">Signal</keyword>
<proteinExistence type="predicted"/>
<feature type="chain" id="PRO_5014967059" evidence="1">
    <location>
        <begin position="18"/>
        <end position="188"/>
    </location>
</feature>
<sequence length="188" mass="20971">MCPFALPRAWFSSISLAAYTCQLPGGEPGGGGFVDNARSASFHLQQHLSGSGLWFDRLHRICADGCDRWYGCHRNTDGYLDRSLQRGSVSTQPEPLDDQAQVLHHDRLHLGVRAAVRRSASPRDRSEPLHGRGFPDRLQLRLSRSHVQGARVYVCVFRVRLGVAAGHHQLLLRPHPVSGSQRQQHSVE</sequence>
<name>A0A2M4D1W2_ANODA</name>